<reference evidence="2" key="1">
    <citation type="submission" date="2021-03" db="EMBL/GenBank/DDBJ databases">
        <authorList>
            <person name="Li Z."/>
            <person name="Yang C."/>
        </authorList>
    </citation>
    <scope>NUCLEOTIDE SEQUENCE</scope>
    <source>
        <strain evidence="2">Dzin_1.0</strain>
        <tissue evidence="2">Leaf</tissue>
    </source>
</reference>
<comment type="caution">
    <text evidence="2">The sequence shown here is derived from an EMBL/GenBank/DDBJ whole genome shotgun (WGS) entry which is preliminary data.</text>
</comment>
<evidence type="ECO:0000313" key="2">
    <source>
        <dbReference type="EMBL" id="KAJ0969889.1"/>
    </source>
</evidence>
<dbReference type="OrthoDB" id="514005at2759"/>
<evidence type="ECO:0008006" key="5">
    <source>
        <dbReference type="Google" id="ProtNLM"/>
    </source>
</evidence>
<dbReference type="AlphaFoldDB" id="A0A9D5HAY5"/>
<organism evidence="2 4">
    <name type="scientific">Dioscorea zingiberensis</name>
    <dbReference type="NCBI Taxonomy" id="325984"/>
    <lineage>
        <taxon>Eukaryota</taxon>
        <taxon>Viridiplantae</taxon>
        <taxon>Streptophyta</taxon>
        <taxon>Embryophyta</taxon>
        <taxon>Tracheophyta</taxon>
        <taxon>Spermatophyta</taxon>
        <taxon>Magnoliopsida</taxon>
        <taxon>Liliopsida</taxon>
        <taxon>Dioscoreales</taxon>
        <taxon>Dioscoreaceae</taxon>
        <taxon>Dioscorea</taxon>
    </lineage>
</organism>
<feature type="region of interest" description="Disordered" evidence="1">
    <location>
        <begin position="158"/>
        <end position="182"/>
    </location>
</feature>
<sequence>MTAESMAFKQKRRVKNGKNKYLKPQYGKSRNNSAKKTDSLQQFTPPGSHTISNFDNLETSNVSNLHKLPATPKTPDDFGSHSQSMLESLPLDILVRIMCCLHHDQLRAVFHVSRKIRIAVILARQNYFNYTTPDRARQEMLLTKTPLPTEHWPFQRKSEGNERWKVVPQTPKAPKHGPRPPRANLVDMKQVAAILFQESIIPTNNVAPPRRLPMNSSRVLLYEDELCQAVAQNRLR</sequence>
<dbReference type="InterPro" id="IPR036047">
    <property type="entry name" value="F-box-like_dom_sf"/>
</dbReference>
<dbReference type="EMBL" id="JAGGNH010000006">
    <property type="protein sequence ID" value="KAJ0969889.1"/>
    <property type="molecule type" value="Genomic_DNA"/>
</dbReference>
<feature type="compositionally biased region" description="Basic residues" evidence="1">
    <location>
        <begin position="9"/>
        <end position="21"/>
    </location>
</feature>
<protein>
    <recommendedName>
        <fullName evidence="5">F-box domain-containing protein</fullName>
    </recommendedName>
</protein>
<feature type="region of interest" description="Disordered" evidence="1">
    <location>
        <begin position="1"/>
        <end position="53"/>
    </location>
</feature>
<reference evidence="2" key="2">
    <citation type="journal article" date="2022" name="Hortic Res">
        <title>The genome of Dioscorea zingiberensis sheds light on the biosynthesis, origin and evolution of the medicinally important diosgenin saponins.</title>
        <authorList>
            <person name="Li Y."/>
            <person name="Tan C."/>
            <person name="Li Z."/>
            <person name="Guo J."/>
            <person name="Li S."/>
            <person name="Chen X."/>
            <person name="Wang C."/>
            <person name="Dai X."/>
            <person name="Yang H."/>
            <person name="Song W."/>
            <person name="Hou L."/>
            <person name="Xu J."/>
            <person name="Tong Z."/>
            <person name="Xu A."/>
            <person name="Yuan X."/>
            <person name="Wang W."/>
            <person name="Yang Q."/>
            <person name="Chen L."/>
            <person name="Sun Z."/>
            <person name="Wang K."/>
            <person name="Pan B."/>
            <person name="Chen J."/>
            <person name="Bao Y."/>
            <person name="Liu F."/>
            <person name="Qi X."/>
            <person name="Gang D.R."/>
            <person name="Wen J."/>
            <person name="Li J."/>
        </authorList>
    </citation>
    <scope>NUCLEOTIDE SEQUENCE</scope>
    <source>
        <strain evidence="2">Dzin_1.0</strain>
    </source>
</reference>
<dbReference type="SUPFAM" id="SSF81383">
    <property type="entry name" value="F-box domain"/>
    <property type="match status" value="1"/>
</dbReference>
<keyword evidence="4" id="KW-1185">Reference proteome</keyword>
<feature type="compositionally biased region" description="Polar residues" evidence="1">
    <location>
        <begin position="28"/>
        <end position="53"/>
    </location>
</feature>
<evidence type="ECO:0000256" key="1">
    <source>
        <dbReference type="SAM" id="MobiDB-lite"/>
    </source>
</evidence>
<dbReference type="EMBL" id="JAGGNH010000006">
    <property type="protein sequence ID" value="KAJ0969918.1"/>
    <property type="molecule type" value="Genomic_DNA"/>
</dbReference>
<gene>
    <name evidence="2" type="ORF">J5N97_022766</name>
    <name evidence="3" type="ORF">J5N97_022795</name>
</gene>
<dbReference type="InterPro" id="IPR045286">
    <property type="entry name" value="FBS1-like"/>
</dbReference>
<evidence type="ECO:0000313" key="3">
    <source>
        <dbReference type="EMBL" id="KAJ0969918.1"/>
    </source>
</evidence>
<dbReference type="PANTHER" id="PTHR34049">
    <property type="entry name" value="F-BOX PROTEIN SKIP27"/>
    <property type="match status" value="1"/>
</dbReference>
<evidence type="ECO:0000313" key="4">
    <source>
        <dbReference type="Proteomes" id="UP001085076"/>
    </source>
</evidence>
<name>A0A9D5HAY5_9LILI</name>
<accession>A0A9D5HAY5</accession>
<dbReference type="Proteomes" id="UP001085076">
    <property type="component" value="Miscellaneous, Linkage group lg06"/>
</dbReference>
<proteinExistence type="predicted"/>
<dbReference type="PANTHER" id="PTHR34049:SF2">
    <property type="entry name" value="F-BOX DOMAIN CONTAINING PROTEIN, EXPRESSED"/>
    <property type="match status" value="1"/>
</dbReference>